<dbReference type="RefSeq" id="WP_015404486.1">
    <property type="nucleotide sequence ID" value="NC_020304.1"/>
</dbReference>
<reference evidence="3" key="1">
    <citation type="journal article" date="2013" name="Stand. Genomic Sci.">
        <title>Complete genome sequence of Desulfocapsa sulfexigens, a marine deltaproteobacterium specialized in disproportionating inorganic sulfur compounds.</title>
        <authorList>
            <person name="Finster K.W."/>
            <person name="Kjeldsen K.U."/>
            <person name="Kube M."/>
            <person name="Reinhardt R."/>
            <person name="Mussmann M."/>
            <person name="Amann R."/>
            <person name="Schreiber L."/>
        </authorList>
    </citation>
    <scope>NUCLEOTIDE SEQUENCE [LARGE SCALE GENOMIC DNA]</scope>
    <source>
        <strain evidence="3">DSM 10523 / SB164P1</strain>
    </source>
</reference>
<accession>M1P5M7</accession>
<dbReference type="InterPro" id="IPR029044">
    <property type="entry name" value="Nucleotide-diphossugar_trans"/>
</dbReference>
<protein>
    <submittedName>
        <fullName evidence="2">Glycosyl transferase</fullName>
    </submittedName>
</protein>
<organism evidence="2 3">
    <name type="scientific">Desulfocapsa sulfexigens (strain DSM 10523 / SB164P1)</name>
    <dbReference type="NCBI Taxonomy" id="1167006"/>
    <lineage>
        <taxon>Bacteria</taxon>
        <taxon>Pseudomonadati</taxon>
        <taxon>Thermodesulfobacteriota</taxon>
        <taxon>Desulfobulbia</taxon>
        <taxon>Desulfobulbales</taxon>
        <taxon>Desulfocapsaceae</taxon>
        <taxon>Desulfocapsa</taxon>
    </lineage>
</organism>
<dbReference type="SUPFAM" id="SSF53448">
    <property type="entry name" value="Nucleotide-diphospho-sugar transferases"/>
    <property type="match status" value="1"/>
</dbReference>
<sequence length="303" mass="34625">MNPTEQSRIDGRQISWESANKPADQPLITIITSTFNAAKDLHWTGDSIRKQTYPYIQWIIADGASADDTLSVVKQYEDIIDLWFSEPDQGIYDAWNKALRHAKGEWIQFIGAGDELADPDTLEKMASVLAKAHPFHDLVYGNLLLVSEIKRQVIDIIDKPWCELKNEWTLLRPQLPPHPATFHHKSLFVANEPFDIRLRISGDSYLMMESILNKEPEYFDLLIDRMPIGGVSGKLTSGLGILLENRQISKELGYQIPLCHQFYEFPISLLKLLVVTIFSKKIGLEIADMFRLACGEKKRWSVK</sequence>
<evidence type="ECO:0000313" key="3">
    <source>
        <dbReference type="Proteomes" id="UP000011721"/>
    </source>
</evidence>
<evidence type="ECO:0000259" key="1">
    <source>
        <dbReference type="Pfam" id="PF00535"/>
    </source>
</evidence>
<dbReference type="AlphaFoldDB" id="M1P5M7"/>
<dbReference type="GO" id="GO:0016758">
    <property type="term" value="F:hexosyltransferase activity"/>
    <property type="evidence" value="ECO:0007669"/>
    <property type="project" value="UniProtKB-ARBA"/>
</dbReference>
<dbReference type="Pfam" id="PF00535">
    <property type="entry name" value="Glycos_transf_2"/>
    <property type="match status" value="1"/>
</dbReference>
<dbReference type="KEGG" id="dsf:UWK_02258"/>
<dbReference type="HOGENOM" id="CLU_025996_21_1_7"/>
<evidence type="ECO:0000313" key="2">
    <source>
        <dbReference type="EMBL" id="AGF78798.1"/>
    </source>
</evidence>
<gene>
    <name evidence="2" type="ordered locus">UWK_02258</name>
</gene>
<dbReference type="InterPro" id="IPR001173">
    <property type="entry name" value="Glyco_trans_2-like"/>
</dbReference>
<proteinExistence type="predicted"/>
<dbReference type="CDD" id="cd06433">
    <property type="entry name" value="GT_2_WfgS_like"/>
    <property type="match status" value="1"/>
</dbReference>
<dbReference type="EMBL" id="CP003985">
    <property type="protein sequence ID" value="AGF78798.1"/>
    <property type="molecule type" value="Genomic_DNA"/>
</dbReference>
<name>M1P5M7_DESSD</name>
<dbReference type="PANTHER" id="PTHR22916">
    <property type="entry name" value="GLYCOSYLTRANSFERASE"/>
    <property type="match status" value="1"/>
</dbReference>
<dbReference type="PANTHER" id="PTHR22916:SF3">
    <property type="entry name" value="UDP-GLCNAC:BETAGAL BETA-1,3-N-ACETYLGLUCOSAMINYLTRANSFERASE-LIKE PROTEIN 1"/>
    <property type="match status" value="1"/>
</dbReference>
<dbReference type="OrthoDB" id="433681at2"/>
<keyword evidence="2" id="KW-0808">Transferase</keyword>
<keyword evidence="3" id="KW-1185">Reference proteome</keyword>
<dbReference type="Gene3D" id="3.90.550.10">
    <property type="entry name" value="Spore Coat Polysaccharide Biosynthesis Protein SpsA, Chain A"/>
    <property type="match status" value="1"/>
</dbReference>
<dbReference type="STRING" id="1167006.UWK_02258"/>
<dbReference type="Proteomes" id="UP000011721">
    <property type="component" value="Chromosome"/>
</dbReference>
<feature type="domain" description="Glycosyltransferase 2-like" evidence="1">
    <location>
        <begin position="29"/>
        <end position="131"/>
    </location>
</feature>
<dbReference type="eggNOG" id="COG0463">
    <property type="taxonomic scope" value="Bacteria"/>
</dbReference>